<dbReference type="AlphaFoldDB" id="A0A1T5MQW3"/>
<dbReference type="EMBL" id="FUZT01000022">
    <property type="protein sequence ID" value="SKC90592.1"/>
    <property type="molecule type" value="Genomic_DNA"/>
</dbReference>
<sequence>MNIIIGLFSGVGIIILLILIIPILLGILATLMIPKFVERRKKLERDKAELYMNTINNKELSEDNFFRKRNNQ</sequence>
<organism evidence="2 3">
    <name type="scientific">Maledivibacter halophilus</name>
    <dbReference type="NCBI Taxonomy" id="36842"/>
    <lineage>
        <taxon>Bacteria</taxon>
        <taxon>Bacillati</taxon>
        <taxon>Bacillota</taxon>
        <taxon>Clostridia</taxon>
        <taxon>Peptostreptococcales</taxon>
        <taxon>Caminicellaceae</taxon>
        <taxon>Maledivibacter</taxon>
    </lineage>
</organism>
<keyword evidence="3" id="KW-1185">Reference proteome</keyword>
<dbReference type="STRING" id="36842.SAMN02194393_05192"/>
<evidence type="ECO:0000313" key="3">
    <source>
        <dbReference type="Proteomes" id="UP000190285"/>
    </source>
</evidence>
<protein>
    <submittedName>
        <fullName evidence="2">Uncharacterized protein</fullName>
    </submittedName>
</protein>
<evidence type="ECO:0000256" key="1">
    <source>
        <dbReference type="SAM" id="Phobius"/>
    </source>
</evidence>
<keyword evidence="1" id="KW-0472">Membrane</keyword>
<dbReference type="Proteomes" id="UP000190285">
    <property type="component" value="Unassembled WGS sequence"/>
</dbReference>
<accession>A0A1T5MQW3</accession>
<keyword evidence="1" id="KW-1133">Transmembrane helix</keyword>
<proteinExistence type="predicted"/>
<name>A0A1T5MQW3_9FIRM</name>
<evidence type="ECO:0000313" key="2">
    <source>
        <dbReference type="EMBL" id="SKC90592.1"/>
    </source>
</evidence>
<feature type="transmembrane region" description="Helical" evidence="1">
    <location>
        <begin position="6"/>
        <end position="33"/>
    </location>
</feature>
<keyword evidence="1" id="KW-0812">Transmembrane</keyword>
<gene>
    <name evidence="2" type="ORF">SAMN02194393_05192</name>
</gene>
<reference evidence="3" key="1">
    <citation type="submission" date="2017-02" db="EMBL/GenBank/DDBJ databases">
        <authorList>
            <person name="Varghese N."/>
            <person name="Submissions S."/>
        </authorList>
    </citation>
    <scope>NUCLEOTIDE SEQUENCE [LARGE SCALE GENOMIC DNA]</scope>
    <source>
        <strain evidence="3">M1</strain>
    </source>
</reference>
<dbReference type="RefSeq" id="WP_079495782.1">
    <property type="nucleotide sequence ID" value="NZ_FUZT01000022.1"/>
</dbReference>